<protein>
    <submittedName>
        <fullName evidence="3">14938_t:CDS:1</fullName>
    </submittedName>
</protein>
<proteinExistence type="predicted"/>
<dbReference type="InterPro" id="IPR032675">
    <property type="entry name" value="LRR_dom_sf"/>
</dbReference>
<dbReference type="SUPFAM" id="SSF52047">
    <property type="entry name" value="RNI-like"/>
    <property type="match status" value="1"/>
</dbReference>
<dbReference type="InterPro" id="IPR036047">
    <property type="entry name" value="F-box-like_dom_sf"/>
</dbReference>
<dbReference type="Proteomes" id="UP000789342">
    <property type="component" value="Unassembled WGS sequence"/>
</dbReference>
<accession>A0A9N9AD89</accession>
<feature type="domain" description="F-box" evidence="2">
    <location>
        <begin position="38"/>
        <end position="82"/>
    </location>
</feature>
<dbReference type="Pfam" id="PF12937">
    <property type="entry name" value="F-box-like"/>
    <property type="match status" value="1"/>
</dbReference>
<evidence type="ECO:0000259" key="2">
    <source>
        <dbReference type="Pfam" id="PF12937"/>
    </source>
</evidence>
<feature type="compositionally biased region" description="Low complexity" evidence="1">
    <location>
        <begin position="9"/>
        <end position="22"/>
    </location>
</feature>
<feature type="region of interest" description="Disordered" evidence="1">
    <location>
        <begin position="1"/>
        <end position="27"/>
    </location>
</feature>
<name>A0A9N9AD89_9GLOM</name>
<evidence type="ECO:0000256" key="1">
    <source>
        <dbReference type="SAM" id="MobiDB-lite"/>
    </source>
</evidence>
<dbReference type="EMBL" id="CAJVPV010002528">
    <property type="protein sequence ID" value="CAG8528717.1"/>
    <property type="molecule type" value="Genomic_DNA"/>
</dbReference>
<dbReference type="Gene3D" id="3.80.10.10">
    <property type="entry name" value="Ribonuclease Inhibitor"/>
    <property type="match status" value="1"/>
</dbReference>
<gene>
    <name evidence="3" type="ORF">AMORRO_LOCUS4566</name>
</gene>
<dbReference type="SUPFAM" id="SSF81383">
    <property type="entry name" value="F-box domain"/>
    <property type="match status" value="1"/>
</dbReference>
<sequence>MAENCSSQRNSGNSNINRKNNNVRYQHNPSTSMLEAPYLPPETLHEIFNYVGSHDARKLHSCILVNKSWCASAVPIMWKRPFEIASVMSSAKLIATYFMFFSQKTRDYLKNSHNIDISLDSSHRQPFIDYVLLLRHIDFRKIYRAVRIWIRHKSLHEPFDLEVKNKQIEQANCLIKELGKLFTNGSARVDILSLDIRNFEHDADSNRIEFMSWPCSSEQYNSLCDLREFVCGGKFSKNKIISKLTGLCRDLESISLEDSADTTPKFLADFIWNQRRLQKFTLSNWKGEWDLTCIATQAKTLRHIEFIRCKFPKSEKSKHYFDRLAQCYNLETMKFEQCKNLGTKLMRPLAQIEFKNLHTLHIDNDPGPDPPTTEIQSIIVNSKDSLKEIILNVKLSLYTDVLDTISANCPKLSKLSVVIESDREMRQLIMLVNHCTQILELIIPRKWILIEMKKPLLELGAVIPPSLKKLELCGIRFELTTWDEFLNLCPGSINSFVFNCFRQKTYISSVEKYANRHNKVVKSENIVEMYWLPEHVSMELE</sequence>
<organism evidence="3 4">
    <name type="scientific">Acaulospora morrowiae</name>
    <dbReference type="NCBI Taxonomy" id="94023"/>
    <lineage>
        <taxon>Eukaryota</taxon>
        <taxon>Fungi</taxon>
        <taxon>Fungi incertae sedis</taxon>
        <taxon>Mucoromycota</taxon>
        <taxon>Glomeromycotina</taxon>
        <taxon>Glomeromycetes</taxon>
        <taxon>Diversisporales</taxon>
        <taxon>Acaulosporaceae</taxon>
        <taxon>Acaulospora</taxon>
    </lineage>
</organism>
<evidence type="ECO:0000313" key="3">
    <source>
        <dbReference type="EMBL" id="CAG8528717.1"/>
    </source>
</evidence>
<evidence type="ECO:0000313" key="4">
    <source>
        <dbReference type="Proteomes" id="UP000789342"/>
    </source>
</evidence>
<dbReference type="InterPro" id="IPR001810">
    <property type="entry name" value="F-box_dom"/>
</dbReference>
<dbReference type="OrthoDB" id="2336592at2759"/>
<reference evidence="3" key="1">
    <citation type="submission" date="2021-06" db="EMBL/GenBank/DDBJ databases">
        <authorList>
            <person name="Kallberg Y."/>
            <person name="Tangrot J."/>
            <person name="Rosling A."/>
        </authorList>
    </citation>
    <scope>NUCLEOTIDE SEQUENCE</scope>
    <source>
        <strain evidence="3">CL551</strain>
    </source>
</reference>
<dbReference type="AlphaFoldDB" id="A0A9N9AD89"/>
<comment type="caution">
    <text evidence="3">The sequence shown here is derived from an EMBL/GenBank/DDBJ whole genome shotgun (WGS) entry which is preliminary data.</text>
</comment>
<keyword evidence="4" id="KW-1185">Reference proteome</keyword>